<dbReference type="PANTHER" id="PTHR39337">
    <property type="entry name" value="BLR5642 PROTEIN"/>
    <property type="match status" value="1"/>
</dbReference>
<sequence>MAGERHRLHRPHHRAHRARARGGAVAGPLLTVGHGRLDGDGLRSLLTGAGVELVVDIRRFPGSRTNPAAARDAIEGELAAGGIAWRWEERLGGRRRLTAEQDAASPDGWWRVDAFRAYAAWTRTPEFEAGMASVLEDASARRTAVMCSEAVWWRCHRRVVADVAARLHGVPVEHLMHDGSLRPHEPSETATVSGGALQWPPVPGAG</sequence>
<feature type="compositionally biased region" description="Basic and acidic residues" evidence="1">
    <location>
        <begin position="178"/>
        <end position="187"/>
    </location>
</feature>
<gene>
    <name evidence="2" type="ORF">L332_09840</name>
</gene>
<dbReference type="PANTHER" id="PTHR39337:SF1">
    <property type="entry name" value="BLR5642 PROTEIN"/>
    <property type="match status" value="1"/>
</dbReference>
<proteinExistence type="predicted"/>
<dbReference type="EMBL" id="ASHR01000016">
    <property type="protein sequence ID" value="ERG64746.1"/>
    <property type="molecule type" value="Genomic_DNA"/>
</dbReference>
<dbReference type="Pfam" id="PF04343">
    <property type="entry name" value="DUF488"/>
    <property type="match status" value="1"/>
</dbReference>
<dbReference type="Proteomes" id="UP000016462">
    <property type="component" value="Unassembled WGS sequence"/>
</dbReference>
<accession>U1MS25</accession>
<evidence type="ECO:0008006" key="4">
    <source>
        <dbReference type="Google" id="ProtNLM"/>
    </source>
</evidence>
<comment type="caution">
    <text evidence="2">The sequence shown here is derived from an EMBL/GenBank/DDBJ whole genome shotgun (WGS) entry which is preliminary data.</text>
</comment>
<reference evidence="2 3" key="1">
    <citation type="journal article" date="2013" name="Genome Announc.">
        <title>First draft genome sequence from a member of the genus agrococcus, isolated from modern microbialites.</title>
        <authorList>
            <person name="White R.A.III."/>
            <person name="Grassa C.J."/>
            <person name="Suttle C.A."/>
        </authorList>
    </citation>
    <scope>NUCLEOTIDE SEQUENCE [LARGE SCALE GENOMIC DNA]</scope>
    <source>
        <strain evidence="2 3">RW1</strain>
    </source>
</reference>
<dbReference type="InterPro" id="IPR007438">
    <property type="entry name" value="DUF488"/>
</dbReference>
<dbReference type="RefSeq" id="WP_021010080.1">
    <property type="nucleotide sequence ID" value="NZ_ASHR01000016.1"/>
</dbReference>
<dbReference type="AlphaFoldDB" id="U1MS25"/>
<feature type="region of interest" description="Disordered" evidence="1">
    <location>
        <begin position="1"/>
        <end position="21"/>
    </location>
</feature>
<evidence type="ECO:0000256" key="1">
    <source>
        <dbReference type="SAM" id="MobiDB-lite"/>
    </source>
</evidence>
<organism evidence="2 3">
    <name type="scientific">Agrococcus pavilionensis RW1</name>
    <dbReference type="NCBI Taxonomy" id="1330458"/>
    <lineage>
        <taxon>Bacteria</taxon>
        <taxon>Bacillati</taxon>
        <taxon>Actinomycetota</taxon>
        <taxon>Actinomycetes</taxon>
        <taxon>Micrococcales</taxon>
        <taxon>Microbacteriaceae</taxon>
        <taxon>Agrococcus</taxon>
    </lineage>
</organism>
<protein>
    <recommendedName>
        <fullName evidence="4">HhH-GPD domain-containing protein</fullName>
    </recommendedName>
</protein>
<feature type="region of interest" description="Disordered" evidence="1">
    <location>
        <begin position="178"/>
        <end position="206"/>
    </location>
</feature>
<name>U1MS25_9MICO</name>
<dbReference type="InterPro" id="IPR014519">
    <property type="entry name" value="UCP024492"/>
</dbReference>
<evidence type="ECO:0000313" key="3">
    <source>
        <dbReference type="Proteomes" id="UP000016462"/>
    </source>
</evidence>
<evidence type="ECO:0000313" key="2">
    <source>
        <dbReference type="EMBL" id="ERG64746.1"/>
    </source>
</evidence>
<keyword evidence="3" id="KW-1185">Reference proteome</keyword>
<feature type="compositionally biased region" description="Basic residues" evidence="1">
    <location>
        <begin position="1"/>
        <end position="20"/>
    </location>
</feature>
<dbReference type="PIRSF" id="PIRSF024492">
    <property type="entry name" value="UCP024492"/>
    <property type="match status" value="1"/>
</dbReference>